<keyword evidence="3" id="KW-1185">Reference proteome</keyword>
<protein>
    <submittedName>
        <fullName evidence="2">YbaB/EbfC family nucleoid-associated protein</fullName>
    </submittedName>
</protein>
<feature type="region of interest" description="Disordered" evidence="1">
    <location>
        <begin position="127"/>
        <end position="147"/>
    </location>
</feature>
<dbReference type="SUPFAM" id="SSF82607">
    <property type="entry name" value="YbaB-like"/>
    <property type="match status" value="1"/>
</dbReference>
<accession>A0ABS6B3Q2</accession>
<organism evidence="2 3">
    <name type="scientific">Nocardia albiluteola</name>
    <dbReference type="NCBI Taxonomy" id="2842303"/>
    <lineage>
        <taxon>Bacteria</taxon>
        <taxon>Bacillati</taxon>
        <taxon>Actinomycetota</taxon>
        <taxon>Actinomycetes</taxon>
        <taxon>Mycobacteriales</taxon>
        <taxon>Nocardiaceae</taxon>
        <taxon>Nocardia</taxon>
    </lineage>
</organism>
<sequence length="147" mass="15324">MFTGAAGRARLDELMDAVHKGMASIAAAQEERAKLTATASEADRRVTVTVNADGIVIETRFAADVDELTYDEIAAAVTKATQRAAADVLARSADVMSGAQQGFGDIPAFDDLAADFPDFTKLVPTAPEVSLAPPPAASSPVADEDDW</sequence>
<evidence type="ECO:0000313" key="3">
    <source>
        <dbReference type="Proteomes" id="UP000733379"/>
    </source>
</evidence>
<gene>
    <name evidence="2" type="ORF">KO481_25770</name>
</gene>
<comment type="caution">
    <text evidence="2">The sequence shown here is derived from an EMBL/GenBank/DDBJ whole genome shotgun (WGS) entry which is preliminary data.</text>
</comment>
<proteinExistence type="predicted"/>
<reference evidence="2 3" key="1">
    <citation type="submission" date="2021-06" db="EMBL/GenBank/DDBJ databases">
        <title>Actinomycetes sequencing.</title>
        <authorList>
            <person name="Shan Q."/>
        </authorList>
    </citation>
    <scope>NUCLEOTIDE SEQUENCE [LARGE SCALE GENOMIC DNA]</scope>
    <source>
        <strain evidence="2 3">NEAU-G5</strain>
    </source>
</reference>
<dbReference type="Pfam" id="PF02575">
    <property type="entry name" value="YbaB_DNA_bd"/>
    <property type="match status" value="1"/>
</dbReference>
<dbReference type="Proteomes" id="UP000733379">
    <property type="component" value="Unassembled WGS sequence"/>
</dbReference>
<dbReference type="EMBL" id="JAHKNI010000009">
    <property type="protein sequence ID" value="MBU3064926.1"/>
    <property type="molecule type" value="Genomic_DNA"/>
</dbReference>
<evidence type="ECO:0000313" key="2">
    <source>
        <dbReference type="EMBL" id="MBU3064926.1"/>
    </source>
</evidence>
<dbReference type="Gene3D" id="3.30.1310.10">
    <property type="entry name" value="Nucleoid-associated protein YbaB-like domain"/>
    <property type="match status" value="1"/>
</dbReference>
<dbReference type="RefSeq" id="WP_215920578.1">
    <property type="nucleotide sequence ID" value="NZ_JAHKNI010000009.1"/>
</dbReference>
<dbReference type="InterPro" id="IPR004401">
    <property type="entry name" value="YbaB/EbfC"/>
</dbReference>
<name>A0ABS6B3Q2_9NOCA</name>
<dbReference type="InterPro" id="IPR036894">
    <property type="entry name" value="YbaB-like_sf"/>
</dbReference>
<evidence type="ECO:0000256" key="1">
    <source>
        <dbReference type="SAM" id="MobiDB-lite"/>
    </source>
</evidence>